<keyword evidence="3" id="KW-1185">Reference proteome</keyword>
<sequence length="288" mass="33081">MVDCLKVYYLEISAPKLQSLILFGNLNFMFRFIDISSLVDAFLSSIGRETYGNCTMFLPDLAHVKILSFALSYVAEFEEPEENEAEFTIPLPNLQELQMLVDVMSEENISQIYRFFHIYPSPFLEKLLIRLPGYLEDPTGTEYIPTALNQPTNVVFDHLKEIKLSNFRGCILEMRLVKFLLEKAITLERLVLIAPPMELNEGIKSDQVGLSLQSKFSERIGLRIIRGQLSTLPKASLNVSIVVQEFFEDDMSLNPVHREVYCEQSFSSIQKMFEPSFEEFVSAQSEFL</sequence>
<reference evidence="3" key="1">
    <citation type="journal article" date="2017" name="Nat. Commun.">
        <title>The asparagus genome sheds light on the origin and evolution of a young Y chromosome.</title>
        <authorList>
            <person name="Harkess A."/>
            <person name="Zhou J."/>
            <person name="Xu C."/>
            <person name="Bowers J.E."/>
            <person name="Van der Hulst R."/>
            <person name="Ayyampalayam S."/>
            <person name="Mercati F."/>
            <person name="Riccardi P."/>
            <person name="McKain M.R."/>
            <person name="Kakrana A."/>
            <person name="Tang H."/>
            <person name="Ray J."/>
            <person name="Groenendijk J."/>
            <person name="Arikit S."/>
            <person name="Mathioni S.M."/>
            <person name="Nakano M."/>
            <person name="Shan H."/>
            <person name="Telgmann-Rauber A."/>
            <person name="Kanno A."/>
            <person name="Yue Z."/>
            <person name="Chen H."/>
            <person name="Li W."/>
            <person name="Chen Y."/>
            <person name="Xu X."/>
            <person name="Zhang Y."/>
            <person name="Luo S."/>
            <person name="Chen H."/>
            <person name="Gao J."/>
            <person name="Mao Z."/>
            <person name="Pires J.C."/>
            <person name="Luo M."/>
            <person name="Kudrna D."/>
            <person name="Wing R.A."/>
            <person name="Meyers B.C."/>
            <person name="Yi K."/>
            <person name="Kong H."/>
            <person name="Lavrijsen P."/>
            <person name="Sunseri F."/>
            <person name="Falavigna A."/>
            <person name="Ye Y."/>
            <person name="Leebens-Mack J.H."/>
            <person name="Chen G."/>
        </authorList>
    </citation>
    <scope>NUCLEOTIDE SEQUENCE [LARGE SCALE GENOMIC DNA]</scope>
    <source>
        <strain evidence="3">cv. DH0086</strain>
    </source>
</reference>
<organism evidence="2 3">
    <name type="scientific">Asparagus officinalis</name>
    <name type="common">Garden asparagus</name>
    <dbReference type="NCBI Taxonomy" id="4686"/>
    <lineage>
        <taxon>Eukaryota</taxon>
        <taxon>Viridiplantae</taxon>
        <taxon>Streptophyta</taxon>
        <taxon>Embryophyta</taxon>
        <taxon>Tracheophyta</taxon>
        <taxon>Spermatophyta</taxon>
        <taxon>Magnoliopsida</taxon>
        <taxon>Liliopsida</taxon>
        <taxon>Asparagales</taxon>
        <taxon>Asparagaceae</taxon>
        <taxon>Asparagoideae</taxon>
        <taxon>Asparagus</taxon>
    </lineage>
</organism>
<dbReference type="AlphaFoldDB" id="A0A5P1F9E1"/>
<accession>A0A5P1F9E1</accession>
<dbReference type="PANTHER" id="PTHR34145">
    <property type="entry name" value="OS02G0105600 PROTEIN"/>
    <property type="match status" value="1"/>
</dbReference>
<protein>
    <recommendedName>
        <fullName evidence="1">FBD domain-containing protein</fullName>
    </recommendedName>
</protein>
<evidence type="ECO:0000313" key="2">
    <source>
        <dbReference type="EMBL" id="ONK74714.1"/>
    </source>
</evidence>
<gene>
    <name evidence="2" type="ORF">A4U43_C03F9390</name>
</gene>
<name>A0A5P1F9E1_ASPOF</name>
<dbReference type="InterPro" id="IPR006566">
    <property type="entry name" value="FBD"/>
</dbReference>
<dbReference type="PANTHER" id="PTHR34145:SF28">
    <property type="entry name" value="F-BOX DOMAIN-CONTAINING PROTEIN"/>
    <property type="match status" value="1"/>
</dbReference>
<evidence type="ECO:0000313" key="3">
    <source>
        <dbReference type="Proteomes" id="UP000243459"/>
    </source>
</evidence>
<dbReference type="Gramene" id="ONK74714">
    <property type="protein sequence ID" value="ONK74714"/>
    <property type="gene ID" value="A4U43_C03F9390"/>
</dbReference>
<proteinExistence type="predicted"/>
<evidence type="ECO:0000259" key="1">
    <source>
        <dbReference type="Pfam" id="PF08387"/>
    </source>
</evidence>
<feature type="domain" description="FBD" evidence="1">
    <location>
        <begin position="158"/>
        <end position="192"/>
    </location>
</feature>
<dbReference type="Pfam" id="PF08387">
    <property type="entry name" value="FBD"/>
    <property type="match status" value="1"/>
</dbReference>
<dbReference type="EMBL" id="CM007383">
    <property type="protein sequence ID" value="ONK74714.1"/>
    <property type="molecule type" value="Genomic_DNA"/>
</dbReference>
<dbReference type="InterPro" id="IPR053772">
    <property type="entry name" value="At1g61320/At1g61330-like"/>
</dbReference>
<dbReference type="Proteomes" id="UP000243459">
    <property type="component" value="Chromosome 3"/>
</dbReference>